<reference evidence="2" key="1">
    <citation type="submission" date="2020-10" db="EMBL/GenBank/DDBJ databases">
        <authorList>
            <person name="Sedaghatjoo S."/>
        </authorList>
    </citation>
    <scope>NUCLEOTIDE SEQUENCE</scope>
    <source>
        <strain evidence="2">AZH3</strain>
    </source>
</reference>
<comment type="caution">
    <text evidence="2">The sequence shown here is derived from an EMBL/GenBank/DDBJ whole genome shotgun (WGS) entry which is preliminary data.</text>
</comment>
<feature type="non-terminal residue" evidence="2">
    <location>
        <position position="1"/>
    </location>
</feature>
<proteinExistence type="predicted"/>
<sequence>AVSTVRQLLTSLENEQDDEVVSYLVRSVGTLPIGGWTTEGAADRRVPADDDDDISRVRVARRVSVSMDSFPTEPLLLVGAVKTETVVELPGRRHRDVVAHKVAVHVGDNNERLELHVDGGSPLSMITSRALRTVSPEADILPPEPLRIQGYRGDETQRPSGVVVLPIWFPTSNGTPAVQHRFEFHIVEECTGGWILGVDNMKADGIDALSKRERLVFEHRPDAEVPLLQTTSKQTIVGRPNHLVCARRTVISAHTARLVEVDPVVTDRVVEPWWFTHDEAPTGFVKVPSCVVGPNTKAIEVFNTSDIDVEFREGDVLGGTTPFNGALESVEELDNAIRRTHGPTVPPLSRSLHAWKKEVGERTVRRVVFTNAEPDGGDVLPEIDMPSPKDRLQTVSWD</sequence>
<evidence type="ECO:0000313" key="2">
    <source>
        <dbReference type="EMBL" id="CAD6917158.1"/>
    </source>
</evidence>
<feature type="region of interest" description="Disordered" evidence="1">
    <location>
        <begin position="375"/>
        <end position="398"/>
    </location>
</feature>
<evidence type="ECO:0008006" key="4">
    <source>
        <dbReference type="Google" id="ProtNLM"/>
    </source>
</evidence>
<dbReference type="Proteomes" id="UP000836402">
    <property type="component" value="Unassembled WGS sequence"/>
</dbReference>
<evidence type="ECO:0000313" key="3">
    <source>
        <dbReference type="Proteomes" id="UP000836402"/>
    </source>
</evidence>
<organism evidence="2 3">
    <name type="scientific">Tilletia caries</name>
    <name type="common">wheat bunt fungus</name>
    <dbReference type="NCBI Taxonomy" id="13290"/>
    <lineage>
        <taxon>Eukaryota</taxon>
        <taxon>Fungi</taxon>
        <taxon>Dikarya</taxon>
        <taxon>Basidiomycota</taxon>
        <taxon>Ustilaginomycotina</taxon>
        <taxon>Exobasidiomycetes</taxon>
        <taxon>Tilletiales</taxon>
        <taxon>Tilletiaceae</taxon>
        <taxon>Tilletia</taxon>
    </lineage>
</organism>
<accession>A0ABN7IPX3</accession>
<dbReference type="EMBL" id="CAJHJG010002068">
    <property type="protein sequence ID" value="CAD6917158.1"/>
    <property type="molecule type" value="Genomic_DNA"/>
</dbReference>
<gene>
    <name evidence="2" type="ORF">JKIAZH3_G2227</name>
</gene>
<protein>
    <recommendedName>
        <fullName evidence="4">Peptidase A2 domain-containing protein</fullName>
    </recommendedName>
</protein>
<evidence type="ECO:0000256" key="1">
    <source>
        <dbReference type="SAM" id="MobiDB-lite"/>
    </source>
</evidence>
<name>A0ABN7IPX3_9BASI</name>
<keyword evidence="3" id="KW-1185">Reference proteome</keyword>